<proteinExistence type="predicted"/>
<sequence>MTRSKKANGEGTVYRRANGRWAGQCYVTETDGRRVRRAVSGATKREVEKKIAELVEREAAGRRLAPAALTLEVYLREWLDQVVAHRVRENTLAAYRFQAERYLIPDLGRKRLSGLSARDLRLYFESLKARDVGARTVGYVHATLRAALEDAVREELLERNVAKLVRVPRPTKVEREPLSVAEVKTLLRKSRGHRLYALIVVLALLGIRRSEALGLTWADVDLDAGWLQVRRGLQRVDGRLVAMPTKTARSRRTIPLPTLVSEALRHHREAQESDRELLADEWPDLDYVFTTTMGTPIDPRNCTRIVQNACRDAGVRVVRLHDFRHGCVSVLLGLGVPPRTAMDIAGHSTIEMTMNVYGHVTLDEKREALDRLGDLFDDDPH</sequence>
<dbReference type="Gene3D" id="1.10.150.130">
    <property type="match status" value="1"/>
</dbReference>
<keyword evidence="2 4" id="KW-0238">DNA-binding</keyword>
<evidence type="ECO:0000313" key="8">
    <source>
        <dbReference type="Proteomes" id="UP001596087"/>
    </source>
</evidence>
<feature type="domain" description="Core-binding (CB)" evidence="6">
    <location>
        <begin position="69"/>
        <end position="152"/>
    </location>
</feature>
<reference evidence="8" key="1">
    <citation type="journal article" date="2019" name="Int. J. Syst. Evol. Microbiol.">
        <title>The Global Catalogue of Microorganisms (GCM) 10K type strain sequencing project: providing services to taxonomists for standard genome sequencing and annotation.</title>
        <authorList>
            <consortium name="The Broad Institute Genomics Platform"/>
            <consortium name="The Broad Institute Genome Sequencing Center for Infectious Disease"/>
            <person name="Wu L."/>
            <person name="Ma J."/>
        </authorList>
    </citation>
    <scope>NUCLEOTIDE SEQUENCE [LARGE SCALE GENOMIC DNA]</scope>
    <source>
        <strain evidence="8">DFY41</strain>
    </source>
</reference>
<gene>
    <name evidence="7" type="ORF">ACFPGP_02845</name>
</gene>
<keyword evidence="1" id="KW-0229">DNA integration</keyword>
<accession>A0ABW0BF22</accession>
<dbReference type="SUPFAM" id="SSF56349">
    <property type="entry name" value="DNA breaking-rejoining enzymes"/>
    <property type="match status" value="1"/>
</dbReference>
<keyword evidence="8" id="KW-1185">Reference proteome</keyword>
<evidence type="ECO:0000256" key="4">
    <source>
        <dbReference type="PROSITE-ProRule" id="PRU01248"/>
    </source>
</evidence>
<dbReference type="CDD" id="cd01189">
    <property type="entry name" value="INT_ICEBs1_C_like"/>
    <property type="match status" value="1"/>
</dbReference>
<evidence type="ECO:0000256" key="3">
    <source>
        <dbReference type="ARBA" id="ARBA00023172"/>
    </source>
</evidence>
<dbReference type="InterPro" id="IPR044068">
    <property type="entry name" value="CB"/>
</dbReference>
<dbReference type="InterPro" id="IPR010998">
    <property type="entry name" value="Integrase_recombinase_N"/>
</dbReference>
<evidence type="ECO:0000259" key="6">
    <source>
        <dbReference type="PROSITE" id="PS51900"/>
    </source>
</evidence>
<dbReference type="EMBL" id="JBHSKD010000003">
    <property type="protein sequence ID" value="MFC5175592.1"/>
    <property type="molecule type" value="Genomic_DNA"/>
</dbReference>
<evidence type="ECO:0000259" key="5">
    <source>
        <dbReference type="PROSITE" id="PS51898"/>
    </source>
</evidence>
<evidence type="ECO:0000256" key="1">
    <source>
        <dbReference type="ARBA" id="ARBA00022908"/>
    </source>
</evidence>
<dbReference type="InterPro" id="IPR011010">
    <property type="entry name" value="DNA_brk_join_enz"/>
</dbReference>
<dbReference type="Proteomes" id="UP001596087">
    <property type="component" value="Unassembled WGS sequence"/>
</dbReference>
<evidence type="ECO:0000313" key="7">
    <source>
        <dbReference type="EMBL" id="MFC5175592.1"/>
    </source>
</evidence>
<feature type="domain" description="Tyr recombinase" evidence="5">
    <location>
        <begin position="173"/>
        <end position="370"/>
    </location>
</feature>
<name>A0ABW0BF22_9ACTN</name>
<dbReference type="Pfam" id="PF00589">
    <property type="entry name" value="Phage_integrase"/>
    <property type="match status" value="1"/>
</dbReference>
<dbReference type="Gene3D" id="1.10.443.10">
    <property type="entry name" value="Intergrase catalytic core"/>
    <property type="match status" value="1"/>
</dbReference>
<dbReference type="RefSeq" id="WP_378586599.1">
    <property type="nucleotide sequence ID" value="NZ_JBHSKD010000003.1"/>
</dbReference>
<comment type="caution">
    <text evidence="7">The sequence shown here is derived from an EMBL/GenBank/DDBJ whole genome shotgun (WGS) entry which is preliminary data.</text>
</comment>
<evidence type="ECO:0000256" key="2">
    <source>
        <dbReference type="ARBA" id="ARBA00023125"/>
    </source>
</evidence>
<dbReference type="InterPro" id="IPR002104">
    <property type="entry name" value="Integrase_catalytic"/>
</dbReference>
<dbReference type="Pfam" id="PF14659">
    <property type="entry name" value="Phage_int_SAM_3"/>
    <property type="match status" value="1"/>
</dbReference>
<dbReference type="PANTHER" id="PTHR30349">
    <property type="entry name" value="PHAGE INTEGRASE-RELATED"/>
    <property type="match status" value="1"/>
</dbReference>
<dbReference type="PANTHER" id="PTHR30349:SF91">
    <property type="entry name" value="INTA PROTEIN"/>
    <property type="match status" value="1"/>
</dbReference>
<dbReference type="InterPro" id="IPR050090">
    <property type="entry name" value="Tyrosine_recombinase_XerCD"/>
</dbReference>
<keyword evidence="3" id="KW-0233">DNA recombination</keyword>
<dbReference type="PROSITE" id="PS51898">
    <property type="entry name" value="TYR_RECOMBINASE"/>
    <property type="match status" value="1"/>
</dbReference>
<dbReference type="PROSITE" id="PS51900">
    <property type="entry name" value="CB"/>
    <property type="match status" value="1"/>
</dbReference>
<dbReference type="InterPro" id="IPR013762">
    <property type="entry name" value="Integrase-like_cat_sf"/>
</dbReference>
<organism evidence="7 8">
    <name type="scientific">Nocardioides taihuensis</name>
    <dbReference type="NCBI Taxonomy" id="1835606"/>
    <lineage>
        <taxon>Bacteria</taxon>
        <taxon>Bacillati</taxon>
        <taxon>Actinomycetota</taxon>
        <taxon>Actinomycetes</taxon>
        <taxon>Propionibacteriales</taxon>
        <taxon>Nocardioidaceae</taxon>
        <taxon>Nocardioides</taxon>
    </lineage>
</organism>
<dbReference type="InterPro" id="IPR004107">
    <property type="entry name" value="Integrase_SAM-like_N"/>
</dbReference>
<protein>
    <submittedName>
        <fullName evidence="7">Tyrosine-type recombinase/integrase</fullName>
    </submittedName>
</protein>